<dbReference type="AlphaFoldDB" id="A0ABC9VR19"/>
<gene>
    <name evidence="1" type="ORF">GRJ2_000027700</name>
</gene>
<organism evidence="1 2">
    <name type="scientific">Grus japonensis</name>
    <name type="common">Japanese crane</name>
    <name type="synonym">Red-crowned crane</name>
    <dbReference type="NCBI Taxonomy" id="30415"/>
    <lineage>
        <taxon>Eukaryota</taxon>
        <taxon>Metazoa</taxon>
        <taxon>Chordata</taxon>
        <taxon>Craniata</taxon>
        <taxon>Vertebrata</taxon>
        <taxon>Euteleostomi</taxon>
        <taxon>Archelosauria</taxon>
        <taxon>Archosauria</taxon>
        <taxon>Dinosauria</taxon>
        <taxon>Saurischia</taxon>
        <taxon>Theropoda</taxon>
        <taxon>Coelurosauria</taxon>
        <taxon>Aves</taxon>
        <taxon>Neognathae</taxon>
        <taxon>Neoaves</taxon>
        <taxon>Gruiformes</taxon>
        <taxon>Gruidae</taxon>
        <taxon>Grus</taxon>
    </lineage>
</organism>
<dbReference type="EMBL" id="BAAFJT010000001">
    <property type="protein sequence ID" value="GAB0175625.1"/>
    <property type="molecule type" value="Genomic_DNA"/>
</dbReference>
<accession>A0ABC9VR19</accession>
<keyword evidence="2" id="KW-1185">Reference proteome</keyword>
<dbReference type="Proteomes" id="UP001623348">
    <property type="component" value="Unassembled WGS sequence"/>
</dbReference>
<name>A0ABC9VR19_GRUJA</name>
<reference evidence="1 2" key="1">
    <citation type="submission" date="2024-06" db="EMBL/GenBank/DDBJ databases">
        <title>The draft genome of Grus japonensis, version 3.</title>
        <authorList>
            <person name="Nabeshima K."/>
            <person name="Suzuki S."/>
            <person name="Onuma M."/>
        </authorList>
    </citation>
    <scope>NUCLEOTIDE SEQUENCE [LARGE SCALE GENOMIC DNA]</scope>
    <source>
        <strain evidence="1 2">451A</strain>
    </source>
</reference>
<evidence type="ECO:0000313" key="2">
    <source>
        <dbReference type="Proteomes" id="UP001623348"/>
    </source>
</evidence>
<sequence length="181" mass="20110">MVGTRLRAKTSVSAEKAPEMSEALTQTELVRKETPVQIVDCNKCPDPSPGEKGSTCKRCAQVGDVLHQVAELQETVKRLCSIRGSKMEIDKWFQNHAPVVDTTENEAPWTLVIHKSRTLLQSPPSSITTKTRYETLTAVDTHEQGLQGETVPTAHSRYCKRKRQVLTVDDSLLRGIEAPIC</sequence>
<protein>
    <submittedName>
        <fullName evidence="1">Uncharacterized protein</fullName>
    </submittedName>
</protein>
<evidence type="ECO:0000313" key="1">
    <source>
        <dbReference type="EMBL" id="GAB0175625.1"/>
    </source>
</evidence>
<comment type="caution">
    <text evidence="1">The sequence shown here is derived from an EMBL/GenBank/DDBJ whole genome shotgun (WGS) entry which is preliminary data.</text>
</comment>
<proteinExistence type="predicted"/>